<feature type="compositionally biased region" description="Basic and acidic residues" evidence="2">
    <location>
        <begin position="644"/>
        <end position="656"/>
    </location>
</feature>
<feature type="compositionally biased region" description="Basic and acidic residues" evidence="2">
    <location>
        <begin position="176"/>
        <end position="185"/>
    </location>
</feature>
<protein>
    <recommendedName>
        <fullName evidence="4">Xrn1 N-terminal domain-containing protein</fullName>
    </recommendedName>
</protein>
<feature type="compositionally biased region" description="Basic and acidic residues" evidence="2">
    <location>
        <begin position="401"/>
        <end position="445"/>
    </location>
</feature>
<feature type="signal peptide" evidence="3">
    <location>
        <begin position="1"/>
        <end position="27"/>
    </location>
</feature>
<feature type="region of interest" description="Disordered" evidence="2">
    <location>
        <begin position="1441"/>
        <end position="1473"/>
    </location>
</feature>
<feature type="compositionally biased region" description="Acidic residues" evidence="2">
    <location>
        <begin position="238"/>
        <end position="257"/>
    </location>
</feature>
<dbReference type="GO" id="GO:0003723">
    <property type="term" value="F:RNA binding"/>
    <property type="evidence" value="ECO:0007669"/>
    <property type="project" value="TreeGrafter"/>
</dbReference>
<feature type="compositionally biased region" description="Acidic residues" evidence="2">
    <location>
        <begin position="166"/>
        <end position="175"/>
    </location>
</feature>
<dbReference type="GO" id="GO:0000956">
    <property type="term" value="P:nuclear-transcribed mRNA catabolic process"/>
    <property type="evidence" value="ECO:0007669"/>
    <property type="project" value="TreeGrafter"/>
</dbReference>
<feature type="chain" id="PRO_5002522970" description="Xrn1 N-terminal domain-containing protein" evidence="3">
    <location>
        <begin position="28"/>
        <end position="2139"/>
    </location>
</feature>
<feature type="compositionally biased region" description="Basic and acidic residues" evidence="2">
    <location>
        <begin position="1663"/>
        <end position="1686"/>
    </location>
</feature>
<name>A0A0F7U5R0_NEOCL</name>
<feature type="region of interest" description="Disordered" evidence="2">
    <location>
        <begin position="859"/>
        <end position="887"/>
    </location>
</feature>
<feature type="region of interest" description="Disordered" evidence="2">
    <location>
        <begin position="1641"/>
        <end position="1686"/>
    </location>
</feature>
<dbReference type="PANTHER" id="PTHR12341">
    <property type="entry name" value="5'-&gt;3' EXORIBONUCLEASE"/>
    <property type="match status" value="1"/>
</dbReference>
<proteinExistence type="inferred from homology"/>
<feature type="compositionally biased region" description="Low complexity" evidence="2">
    <location>
        <begin position="1503"/>
        <end position="1514"/>
    </location>
</feature>
<evidence type="ECO:0000313" key="5">
    <source>
        <dbReference type="EMBL" id="CEL65124.1"/>
    </source>
</evidence>
<dbReference type="GO" id="GO:0004534">
    <property type="term" value="F:5'-3' RNA exonuclease activity"/>
    <property type="evidence" value="ECO:0007669"/>
    <property type="project" value="TreeGrafter"/>
</dbReference>
<evidence type="ECO:0000256" key="1">
    <source>
        <dbReference type="ARBA" id="ARBA00038299"/>
    </source>
</evidence>
<feature type="compositionally biased region" description="Basic and acidic residues" evidence="2">
    <location>
        <begin position="756"/>
        <end position="777"/>
    </location>
</feature>
<feature type="region of interest" description="Disordered" evidence="2">
    <location>
        <begin position="1165"/>
        <end position="1284"/>
    </location>
</feature>
<feature type="compositionally biased region" description="Basic and acidic residues" evidence="2">
    <location>
        <begin position="1526"/>
        <end position="1546"/>
    </location>
</feature>
<dbReference type="Gene3D" id="3.40.50.12390">
    <property type="match status" value="2"/>
</dbReference>
<dbReference type="EMBL" id="LN714478">
    <property type="protein sequence ID" value="CEL65124.1"/>
    <property type="molecule type" value="Genomic_DNA"/>
</dbReference>
<feature type="compositionally biased region" description="Basic and acidic residues" evidence="2">
    <location>
        <begin position="224"/>
        <end position="237"/>
    </location>
</feature>
<dbReference type="Pfam" id="PF03159">
    <property type="entry name" value="XRN_N"/>
    <property type="match status" value="1"/>
</dbReference>
<feature type="region of interest" description="Disordered" evidence="2">
    <location>
        <begin position="148"/>
        <end position="275"/>
    </location>
</feature>
<feature type="compositionally biased region" description="Basic and acidic residues" evidence="2">
    <location>
        <begin position="1261"/>
        <end position="1284"/>
    </location>
</feature>
<feature type="region of interest" description="Disordered" evidence="2">
    <location>
        <begin position="1503"/>
        <end position="1567"/>
    </location>
</feature>
<evidence type="ECO:0000256" key="3">
    <source>
        <dbReference type="SAM" id="SignalP"/>
    </source>
</evidence>
<feature type="region of interest" description="Disordered" evidence="2">
    <location>
        <begin position="1714"/>
        <end position="1780"/>
    </location>
</feature>
<feature type="compositionally biased region" description="Pro residues" evidence="2">
    <location>
        <begin position="2088"/>
        <end position="2100"/>
    </location>
</feature>
<dbReference type="PANTHER" id="PTHR12341:SF7">
    <property type="entry name" value="5'-3' EXORIBONUCLEASE 1"/>
    <property type="match status" value="1"/>
</dbReference>
<feature type="region of interest" description="Disordered" evidence="2">
    <location>
        <begin position="738"/>
        <end position="822"/>
    </location>
</feature>
<reference evidence="5" key="1">
    <citation type="journal article" date="2015" name="PLoS ONE">
        <title>Comprehensive Evaluation of Toxoplasma gondii VEG and Neospora caninum LIV Genomes with Tachyzoite Stage Transcriptome and Proteome Defines Novel Transcript Features.</title>
        <authorList>
            <person name="Ramaprasad A."/>
            <person name="Mourier T."/>
            <person name="Naeem R."/>
            <person name="Malas T.B."/>
            <person name="Moussa E."/>
            <person name="Panigrahi A."/>
            <person name="Vermont S.J."/>
            <person name="Otto T.D."/>
            <person name="Wastling J."/>
            <person name="Pain A."/>
        </authorList>
    </citation>
    <scope>NUCLEOTIDE SEQUENCE</scope>
    <source>
        <strain evidence="5">Liverpool</strain>
    </source>
</reference>
<sequence length="2139" mass="227227">MENARLSLLRRVFLVLCLLLVFDLERGAWPGERETRLFAEAGIPGLHNWLGQAFPSAVRQVNKKKEVLLVDHLLFDLNQLLHQRAACGAQGGDSRKALEATFSDEADAVLRRLVSLISATLRSIHPRKSVVFALDGVPPLAKLLTTAKRRRKREDEVAGGAHSEAAEDEDSEGDDAGFRENDGRGETQGSVAGVESDSAGDEDAGDAGGAGDADANGLGNASKRRQEGRDTSRARGDGDEEGEDEGVEEGEEEGVAEGEDRIRFPPNHSVGATLDGLRLPEKTKKERYRIPSHLLTPGTAFMRRVEETCRRFAWQRLASRRYQHLNFFISGSTSFGEGELKLIDWLLAAKNAQPFASLPVSSSDPPSAPSPSHAKRARLAGAFQETDVLASPAASAEEECDKPAGREGRQDALSRRQDGGATEKERSEQDRREEERRERERREEESVVIVGADADLVVQALAFPGVPNLFVYNPQKRLSDEKNMRTLYSLRDLLAAVDLQFPGRSHLIRNDIALLCILNGNDYLPKAGGFTFPRFFEAYAAVRRRPEFADASLVDAASRSFNFSFFLAFLDELETLSSLRLVALQQLQPHGLSGSLQPPVKLSALALLNQMAAQKQFLLPAHASSRSSPSAQSKPLSPAPCQDAKGETNCRPHPTREGTAGEAGATENRTGDVSSGKSQDDENLGIRWEIRSAGVGTSSFTAVLHVHPALLRPPSSVSSPLAPSPSPLELGRARDTVARAAAGASTTPSRLRRRVTSAEKEEREKEENEREGEKEREEENETSEAARSEPASPHRRTPRGREAEDAGGEARAVSTRSAEDEKDETWVAFVGRARDKQGAKQDAAFRFLLACFPDLDCVAAPAQPPGDREDAGGEEDEEDREDEDEDMTKQLKAALLPNFHACVPALLQAACTLQRTTPANTLNNLCLRVFKAPPTFVSFTKRELQEGLFGEGSSSPAFASDTNSPPLVSLSALREVLIQQNLLSGKAVEYPSSPLSSSPSLSSSSPSLSSSSPSLSSSSPSLSSSSPSLSSSSPSLSSLTSPLPVAHGEGSKPAVPAPRVESSAELREDEQGAAGAVLHAVVVDGLPLFATWHVTAEDQESNAPVKAASKKQRRHSLAMQALQALAPPLYHSLSRAGWSVTGTLADPSPAAEGPNAEERLCEACGETQADPESGSDARGDARGAEDRRIHGSARASAVQQSGARSSEGDRRGVAAQVGTRAETAPGETKRDGEQAASQSERDTELGASAGGTGCEGEVGECEAKEAVGGKEDENARETSGKQELKDVDTLLAEHVESEAPKVAAYLQGLLWNLRMYTEGQCPNSRWFYPFGKAPSLYALRAHLRAHLSSRAAGASDSTPGDSPKETLSARHLKDRSDALGDGPFRTPDPVLNSREGMASLKLLDCLEVPQSAAFPTCSPLYAAAVLPPGALRRLRGSLAAEQDAGRADAEDDGEDARADAPPRDRTTTREGDDVVTAGLGRSFGKLVCQARALLRHVMATEASSGAESAANGVALGENPPIATRGKRTDESEGRAGERPELDERGFQGKAPPALEGFSGLEEERGDSACDDDLRPHPRHVLAATVHLEALALQRAQGRARGRESSETGASAEATSLRLDANKLSAAATQEGARADGCIPRLEGEERHGDNKQLRARAACGTGEGRRIDREDEHRREKITDAGDRDLSVSPSIAERLLQETTSSWSVLCRNRASNGAGAFPSGSPEKRRPNSVAAKKQLRSRPDASSSQSSSSSFSPPLSPSSGSLRSSSHSSSSTSSSSFSFSTSGASFLASSAPPEMFLEESLPLFADPTTREAPCWAKPSSSSLTWFPSSVEEGRASDAPVSPSVSASKAVSSSALSCATPRLAIPQVPWNGDPRSRSAFFVALSLASPPVSSVSVCAATSSTFQSSTSLFSTSLRSGRIPAERRSEGTSPPFHGLSPPSRRCLRACRFGDELPSRSPAIGCAHSPERVSAGRRLLSPAASGASLSGTAAAGRVSFSGRSRSSLPLLGRPASESRRLFEFAVFPRRRPALHTQIPHGESGSNVSRFSASTSLRLSNPAICLERRHPACPSSFAGGRSRASSLPFSPGLPPGLFSPPPSRRSSPWSSASAASSLRNSASAAAAAAGVASPLNVKSAAP</sequence>
<dbReference type="InterPro" id="IPR027073">
    <property type="entry name" value="5_3_exoribonuclease"/>
</dbReference>
<dbReference type="InterPro" id="IPR004859">
    <property type="entry name" value="Xrn1_N"/>
</dbReference>
<feature type="compositionally biased region" description="Basic and acidic residues" evidence="2">
    <location>
        <begin position="1175"/>
        <end position="1189"/>
    </location>
</feature>
<feature type="compositionally biased region" description="Low complexity" evidence="2">
    <location>
        <begin position="212"/>
        <end position="221"/>
    </location>
</feature>
<feature type="domain" description="Xrn1 N-terminal" evidence="4">
    <location>
        <begin position="42"/>
        <end position="351"/>
    </location>
</feature>
<feature type="compositionally biased region" description="Polar residues" evidence="2">
    <location>
        <begin position="667"/>
        <end position="677"/>
    </location>
</feature>
<feature type="region of interest" description="Disordered" evidence="2">
    <location>
        <begin position="622"/>
        <end position="680"/>
    </location>
</feature>
<feature type="region of interest" description="Disordered" evidence="2">
    <location>
        <begin position="994"/>
        <end position="1068"/>
    </location>
</feature>
<feature type="compositionally biased region" description="Low complexity" evidence="2">
    <location>
        <begin position="622"/>
        <end position="640"/>
    </location>
</feature>
<feature type="compositionally biased region" description="Low complexity" evidence="2">
    <location>
        <begin position="738"/>
        <end position="747"/>
    </location>
</feature>
<evidence type="ECO:0000259" key="4">
    <source>
        <dbReference type="Pfam" id="PF03159"/>
    </source>
</evidence>
<feature type="compositionally biased region" description="Basic and acidic residues" evidence="2">
    <location>
        <begin position="1455"/>
        <end position="1472"/>
    </location>
</feature>
<feature type="compositionally biased region" description="Low complexity" evidence="2">
    <location>
        <begin position="1743"/>
        <end position="1780"/>
    </location>
</feature>
<dbReference type="GO" id="GO:0005634">
    <property type="term" value="C:nucleus"/>
    <property type="evidence" value="ECO:0007669"/>
    <property type="project" value="TreeGrafter"/>
</dbReference>
<gene>
    <name evidence="5" type="ORF">BN1204_009830</name>
</gene>
<keyword evidence="3" id="KW-0732">Signal</keyword>
<feature type="region of interest" description="Disordered" evidence="2">
    <location>
        <begin position="388"/>
        <end position="445"/>
    </location>
</feature>
<feature type="region of interest" description="Disordered" evidence="2">
    <location>
        <begin position="357"/>
        <end position="376"/>
    </location>
</feature>
<evidence type="ECO:0000256" key="2">
    <source>
        <dbReference type="SAM" id="MobiDB-lite"/>
    </source>
</evidence>
<feature type="compositionally biased region" description="Low complexity" evidence="2">
    <location>
        <begin position="2101"/>
        <end position="2111"/>
    </location>
</feature>
<feature type="compositionally biased region" description="Basic and acidic residues" evidence="2">
    <location>
        <begin position="1641"/>
        <end position="1652"/>
    </location>
</feature>
<comment type="similarity">
    <text evidence="1">Belongs to the 5'-3' exonuclease family.</text>
</comment>
<accession>A0A0F7U5R0</accession>
<feature type="region of interest" description="Disordered" evidence="2">
    <location>
        <begin position="2081"/>
        <end position="2111"/>
    </location>
</feature>
<feature type="compositionally biased region" description="Acidic residues" evidence="2">
    <location>
        <begin position="872"/>
        <end position="886"/>
    </location>
</feature>
<feature type="region of interest" description="Disordered" evidence="2">
    <location>
        <begin position="1917"/>
        <end position="1939"/>
    </location>
</feature>
<feature type="compositionally biased region" description="Basic and acidic residues" evidence="2">
    <location>
        <begin position="1227"/>
        <end position="1244"/>
    </location>
</feature>
<feature type="compositionally biased region" description="Low complexity" evidence="2">
    <location>
        <begin position="994"/>
        <end position="1044"/>
    </location>
</feature>
<organism evidence="5">
    <name type="scientific">Neospora caninum (strain Liverpool)</name>
    <dbReference type="NCBI Taxonomy" id="572307"/>
    <lineage>
        <taxon>Eukaryota</taxon>
        <taxon>Sar</taxon>
        <taxon>Alveolata</taxon>
        <taxon>Apicomplexa</taxon>
        <taxon>Conoidasida</taxon>
        <taxon>Coccidia</taxon>
        <taxon>Eucoccidiorida</taxon>
        <taxon>Eimeriorina</taxon>
        <taxon>Sarcocystidae</taxon>
        <taxon>Neospora</taxon>
    </lineage>
</organism>